<evidence type="ECO:0000313" key="2">
    <source>
        <dbReference type="Proteomes" id="UP000232587"/>
    </source>
</evidence>
<keyword evidence="2" id="KW-1185">Reference proteome</keyword>
<reference evidence="1 2" key="1">
    <citation type="submission" date="2017-11" db="EMBL/GenBank/DDBJ databases">
        <title>Genomic Encyclopedia of Type Strains, Phase III (KMG-III): the genomes of soil and plant-associated and newly described type strains.</title>
        <authorList>
            <person name="Whitman W."/>
        </authorList>
    </citation>
    <scope>NUCLEOTIDE SEQUENCE [LARGE SCALE GENOMIC DNA]</scope>
    <source>
        <strain evidence="1 2">CGMCC 1.12274</strain>
    </source>
</reference>
<comment type="caution">
    <text evidence="1">The sequence shown here is derived from an EMBL/GenBank/DDBJ whole genome shotgun (WGS) entry which is preliminary data.</text>
</comment>
<name>A0A2N0I1M0_9SPHN</name>
<dbReference type="AlphaFoldDB" id="A0A2N0I1M0"/>
<gene>
    <name evidence="1" type="ORF">B0I00_0242</name>
</gene>
<dbReference type="OrthoDB" id="5523615at2"/>
<dbReference type="RefSeq" id="WP_100865541.1">
    <property type="nucleotide sequence ID" value="NZ_PHUF01000002.1"/>
</dbReference>
<accession>A0A2N0I1M0</accession>
<sequence>MFDLARLGQYDAAIRLVEVLANDPHRGESGKAMLMQIKTMRDAAGASAVDTGKPAGDATR</sequence>
<dbReference type="Proteomes" id="UP000232587">
    <property type="component" value="Unassembled WGS sequence"/>
</dbReference>
<organism evidence="1 2">
    <name type="scientific">Novosphingobium kunmingense</name>
    <dbReference type="NCBI Taxonomy" id="1211806"/>
    <lineage>
        <taxon>Bacteria</taxon>
        <taxon>Pseudomonadati</taxon>
        <taxon>Pseudomonadota</taxon>
        <taxon>Alphaproteobacteria</taxon>
        <taxon>Sphingomonadales</taxon>
        <taxon>Sphingomonadaceae</taxon>
        <taxon>Novosphingobium</taxon>
    </lineage>
</organism>
<dbReference type="EMBL" id="PHUF01000002">
    <property type="protein sequence ID" value="PKB25061.1"/>
    <property type="molecule type" value="Genomic_DNA"/>
</dbReference>
<protein>
    <submittedName>
        <fullName evidence="1">Uncharacterized protein</fullName>
    </submittedName>
</protein>
<proteinExistence type="predicted"/>
<evidence type="ECO:0000313" key="1">
    <source>
        <dbReference type="EMBL" id="PKB25061.1"/>
    </source>
</evidence>